<dbReference type="InterPro" id="IPR039426">
    <property type="entry name" value="TonB-dep_rcpt-like"/>
</dbReference>
<dbReference type="FunCoup" id="A0A2G4YYQ8">
    <property type="interactions" value="5"/>
</dbReference>
<dbReference type="PANTHER" id="PTHR32552:SF81">
    <property type="entry name" value="TONB-DEPENDENT OUTER MEMBRANE RECEPTOR"/>
    <property type="match status" value="1"/>
</dbReference>
<dbReference type="Gene3D" id="2.40.170.20">
    <property type="entry name" value="TonB-dependent receptor, beta-barrel domain"/>
    <property type="match status" value="1"/>
</dbReference>
<comment type="caution">
    <text evidence="16">The sequence shown here is derived from an EMBL/GenBank/DDBJ whole genome shotgun (WGS) entry which is preliminary data.</text>
</comment>
<evidence type="ECO:0000259" key="15">
    <source>
        <dbReference type="Pfam" id="PF07715"/>
    </source>
</evidence>
<dbReference type="Proteomes" id="UP000229730">
    <property type="component" value="Unassembled WGS sequence"/>
</dbReference>
<keyword evidence="10 11" id="KW-0998">Cell outer membrane</keyword>
<dbReference type="PROSITE" id="PS52016">
    <property type="entry name" value="TONB_DEPENDENT_REC_3"/>
    <property type="match status" value="1"/>
</dbReference>
<keyword evidence="7" id="KW-0406">Ion transport</keyword>
<keyword evidence="9 11" id="KW-0472">Membrane</keyword>
<evidence type="ECO:0000256" key="10">
    <source>
        <dbReference type="ARBA" id="ARBA00023237"/>
    </source>
</evidence>
<name>A0A2G4YYQ8_9PROT</name>
<evidence type="ECO:0000256" key="4">
    <source>
        <dbReference type="ARBA" id="ARBA00022496"/>
    </source>
</evidence>
<organism evidence="16 17">
    <name type="scientific">Paremcibacter congregatus</name>
    <dbReference type="NCBI Taxonomy" id="2043170"/>
    <lineage>
        <taxon>Bacteria</taxon>
        <taxon>Pseudomonadati</taxon>
        <taxon>Pseudomonadota</taxon>
        <taxon>Alphaproteobacteria</taxon>
        <taxon>Emcibacterales</taxon>
        <taxon>Emcibacteraceae</taxon>
        <taxon>Paremcibacter</taxon>
    </lineage>
</organism>
<keyword evidence="6" id="KW-0408">Iron</keyword>
<evidence type="ECO:0000256" key="9">
    <source>
        <dbReference type="ARBA" id="ARBA00023136"/>
    </source>
</evidence>
<evidence type="ECO:0000256" key="1">
    <source>
        <dbReference type="ARBA" id="ARBA00004571"/>
    </source>
</evidence>
<keyword evidence="13" id="KW-0732">Signal</keyword>
<evidence type="ECO:0000256" key="6">
    <source>
        <dbReference type="ARBA" id="ARBA00023004"/>
    </source>
</evidence>
<dbReference type="Pfam" id="PF07715">
    <property type="entry name" value="Plug"/>
    <property type="match status" value="1"/>
</dbReference>
<keyword evidence="3 11" id="KW-1134">Transmembrane beta strand</keyword>
<evidence type="ECO:0000256" key="11">
    <source>
        <dbReference type="PROSITE-ProRule" id="PRU01360"/>
    </source>
</evidence>
<evidence type="ECO:0000256" key="3">
    <source>
        <dbReference type="ARBA" id="ARBA00022452"/>
    </source>
</evidence>
<dbReference type="AlphaFoldDB" id="A0A2G4YYQ8"/>
<comment type="subcellular location">
    <subcellularLocation>
        <location evidence="1 11">Cell outer membrane</location>
        <topology evidence="1 11">Multi-pass membrane protein</topology>
    </subcellularLocation>
</comment>
<keyword evidence="2 11" id="KW-0813">Transport</keyword>
<keyword evidence="16" id="KW-0675">Receptor</keyword>
<evidence type="ECO:0000313" key="16">
    <source>
        <dbReference type="EMBL" id="PHZ86576.1"/>
    </source>
</evidence>
<comment type="similarity">
    <text evidence="11 12">Belongs to the TonB-dependent receptor family.</text>
</comment>
<dbReference type="OrthoDB" id="9775095at2"/>
<evidence type="ECO:0000256" key="2">
    <source>
        <dbReference type="ARBA" id="ARBA00022448"/>
    </source>
</evidence>
<feature type="signal peptide" evidence="13">
    <location>
        <begin position="1"/>
        <end position="36"/>
    </location>
</feature>
<proteinExistence type="inferred from homology"/>
<dbReference type="GO" id="GO:0009279">
    <property type="term" value="C:cell outer membrane"/>
    <property type="evidence" value="ECO:0007669"/>
    <property type="project" value="UniProtKB-SubCell"/>
</dbReference>
<keyword evidence="5 11" id="KW-0812">Transmembrane</keyword>
<dbReference type="InterPro" id="IPR000531">
    <property type="entry name" value="Beta-barrel_TonB"/>
</dbReference>
<evidence type="ECO:0000259" key="14">
    <source>
        <dbReference type="Pfam" id="PF00593"/>
    </source>
</evidence>
<sequence length="755" mass="82558">MRKTSFWRKLMNKTLGRIGAASLFALMASHPQVSMAQESDQDSITMLEEIVVTARMRSESLQDVPLSETAFSAQTIEDSRIDTADDFLQLTPNVTLANAQSAGVSFMTIRGISQVRNGEAPVAVVVDGVLQINNRQLTQAMFDTQTIEVLRGPQGALYGRNAAGGAILISSNQPSDELEGYARATFGTGNEYSIQAAVGGPLVEDKLKFRLAAKYQDIGGYLDNIQLNEKADGLEDLTLRAILEWNISENLTATLRGSMVRTEGGGLNYQSQSVAFDGDTCNTSNPFGGPAPDADTVVRTFCANNLGFNERDIDEVSLKLVYDTDDITFTNIFSYNRVMEYGAGDQFPYTNEVDIFGIFDGSQTQFVDISAWSEEFRMASNTAEPLQWMVGAYYLETDRFISTTTGDDNRQGIERIERLPKFASVTNPTLSFIADDNNNQAWALFGNVSYDVTEDMEIAVALRYDEDKRIQNISPLNTAGLPAGCTESAPENCRQEATYNKLQPKVSLKYAVSEDANLYASYGEGFRSGQYNQFGVGAAASGAGVVGVEDTVDAEITKTYEVGFKSELLDNRLRLNVAAFHTKTNPLYFVFIGAIGGQALVNIDEVRLMGGEIEAVASVAEGVNLYASFGYTDSEILANTLNPATVGNEAPYVAKTTLNLGAQYRTDLTEDFGLVARVDYERRGAQFWDPENSTARSALNLVNARIGVEDPDGVWSVTGSVRNLTDEAYNSEWVLGGFSHPAMPRTWHLDVKVNF</sequence>
<feature type="domain" description="TonB-dependent receptor-like beta-barrel" evidence="14">
    <location>
        <begin position="278"/>
        <end position="724"/>
    </location>
</feature>
<dbReference type="SUPFAM" id="SSF56935">
    <property type="entry name" value="Porins"/>
    <property type="match status" value="1"/>
</dbReference>
<gene>
    <name evidence="16" type="ORF">CRD36_01470</name>
</gene>
<keyword evidence="8 12" id="KW-0798">TonB box</keyword>
<evidence type="ECO:0000256" key="8">
    <source>
        <dbReference type="ARBA" id="ARBA00023077"/>
    </source>
</evidence>
<dbReference type="EMBL" id="PDEM01000007">
    <property type="protein sequence ID" value="PHZ86576.1"/>
    <property type="molecule type" value="Genomic_DNA"/>
</dbReference>
<evidence type="ECO:0000256" key="5">
    <source>
        <dbReference type="ARBA" id="ARBA00022692"/>
    </source>
</evidence>
<accession>A0A2G4YYQ8</accession>
<keyword evidence="17" id="KW-1185">Reference proteome</keyword>
<dbReference type="InParanoid" id="A0A2G4YYQ8"/>
<dbReference type="Pfam" id="PF00593">
    <property type="entry name" value="TonB_dep_Rec_b-barrel"/>
    <property type="match status" value="1"/>
</dbReference>
<evidence type="ECO:0000256" key="12">
    <source>
        <dbReference type="RuleBase" id="RU003357"/>
    </source>
</evidence>
<dbReference type="GO" id="GO:0006826">
    <property type="term" value="P:iron ion transport"/>
    <property type="evidence" value="ECO:0007669"/>
    <property type="project" value="UniProtKB-KW"/>
</dbReference>
<protein>
    <submittedName>
        <fullName evidence="16">TonB-dependent receptor</fullName>
    </submittedName>
</protein>
<evidence type="ECO:0000256" key="13">
    <source>
        <dbReference type="SAM" id="SignalP"/>
    </source>
</evidence>
<evidence type="ECO:0000313" key="17">
    <source>
        <dbReference type="Proteomes" id="UP000229730"/>
    </source>
</evidence>
<dbReference type="CDD" id="cd01347">
    <property type="entry name" value="ligand_gated_channel"/>
    <property type="match status" value="1"/>
</dbReference>
<dbReference type="InterPro" id="IPR012910">
    <property type="entry name" value="Plug_dom"/>
</dbReference>
<keyword evidence="4" id="KW-0410">Iron transport</keyword>
<dbReference type="PANTHER" id="PTHR32552">
    <property type="entry name" value="FERRICHROME IRON RECEPTOR-RELATED"/>
    <property type="match status" value="1"/>
</dbReference>
<feature type="domain" description="TonB-dependent receptor plug" evidence="15">
    <location>
        <begin position="61"/>
        <end position="166"/>
    </location>
</feature>
<evidence type="ECO:0000256" key="7">
    <source>
        <dbReference type="ARBA" id="ARBA00023065"/>
    </source>
</evidence>
<feature type="chain" id="PRO_5013888832" evidence="13">
    <location>
        <begin position="37"/>
        <end position="755"/>
    </location>
</feature>
<dbReference type="InterPro" id="IPR036942">
    <property type="entry name" value="Beta-barrel_TonB_sf"/>
</dbReference>
<reference evidence="16 17" key="1">
    <citation type="submission" date="2017-10" db="EMBL/GenBank/DDBJ databases">
        <title>Frigbacter circumglobatus gen. nov. sp. nov., isolated from sediment cultured in situ.</title>
        <authorList>
            <person name="Zhao Z."/>
        </authorList>
    </citation>
    <scope>NUCLEOTIDE SEQUENCE [LARGE SCALE GENOMIC DNA]</scope>
    <source>
        <strain evidence="16 17">ZYL</strain>
    </source>
</reference>